<feature type="chain" id="PRO_5026239479" evidence="1">
    <location>
        <begin position="22"/>
        <end position="94"/>
    </location>
</feature>
<reference evidence="3" key="2">
    <citation type="submission" date="2025-08" db="UniProtKB">
        <authorList>
            <consortium name="RefSeq"/>
        </authorList>
    </citation>
    <scope>IDENTIFICATION</scope>
    <source>
        <strain evidence="3">MV-25-SWS-2005</strain>
        <tissue evidence="3">Whole body</tissue>
    </source>
</reference>
<dbReference type="Gene3D" id="3.30.60.30">
    <property type="match status" value="1"/>
</dbReference>
<dbReference type="Proteomes" id="UP000001819">
    <property type="component" value="Chromosome 2"/>
</dbReference>
<dbReference type="SUPFAM" id="SSF100895">
    <property type="entry name" value="Kazal-type serine protease inhibitors"/>
    <property type="match status" value="1"/>
</dbReference>
<keyword evidence="2" id="KW-1185">Reference proteome</keyword>
<keyword evidence="1" id="KW-0732">Signal</keyword>
<dbReference type="InParanoid" id="A0A6I8VN67"/>
<accession>A0A6I8VN67</accession>
<proteinExistence type="predicted"/>
<evidence type="ECO:0000313" key="3">
    <source>
        <dbReference type="RefSeq" id="XP_033232308.1"/>
    </source>
</evidence>
<sequence>MKSFFLLLGLLLTCGQFEVQSADLCPTVCPTIYNPVCGETRINGRLVRCQFSNSCVMGVSGCVNRLNWCATDLRNCRVNPDICKRLGGTGPTVT</sequence>
<feature type="signal peptide" evidence="1">
    <location>
        <begin position="1"/>
        <end position="21"/>
    </location>
</feature>
<protein>
    <submittedName>
        <fullName evidence="3">Vasotab</fullName>
    </submittedName>
</protein>
<dbReference type="AlphaFoldDB" id="A0A6I8VN67"/>
<organism evidence="2 3">
    <name type="scientific">Drosophila pseudoobscura pseudoobscura</name>
    <name type="common">Fruit fly</name>
    <dbReference type="NCBI Taxonomy" id="46245"/>
    <lineage>
        <taxon>Eukaryota</taxon>
        <taxon>Metazoa</taxon>
        <taxon>Ecdysozoa</taxon>
        <taxon>Arthropoda</taxon>
        <taxon>Hexapoda</taxon>
        <taxon>Insecta</taxon>
        <taxon>Pterygota</taxon>
        <taxon>Neoptera</taxon>
        <taxon>Endopterygota</taxon>
        <taxon>Diptera</taxon>
        <taxon>Brachycera</taxon>
        <taxon>Muscomorpha</taxon>
        <taxon>Ephydroidea</taxon>
        <taxon>Drosophilidae</taxon>
        <taxon>Drosophila</taxon>
        <taxon>Sophophora</taxon>
    </lineage>
</organism>
<name>A0A6I8VN67_DROPS</name>
<gene>
    <name evidence="3" type="primary">LOC26533184</name>
</gene>
<evidence type="ECO:0000256" key="1">
    <source>
        <dbReference type="SAM" id="SignalP"/>
    </source>
</evidence>
<evidence type="ECO:0000313" key="2">
    <source>
        <dbReference type="Proteomes" id="UP000001819"/>
    </source>
</evidence>
<dbReference type="KEGG" id="dpo:26533184"/>
<dbReference type="InterPro" id="IPR036058">
    <property type="entry name" value="Kazal_dom_sf"/>
</dbReference>
<reference evidence="2" key="1">
    <citation type="submission" date="2024-06" db="UniProtKB">
        <authorList>
            <consortium name="RefSeq"/>
        </authorList>
    </citation>
    <scope>NUCLEOTIDE SEQUENCE [LARGE SCALE GENOMIC DNA]</scope>
    <source>
        <strain evidence="2">MV2-25</strain>
    </source>
</reference>
<dbReference type="RefSeq" id="XP_033232308.1">
    <property type="nucleotide sequence ID" value="XM_033376417.1"/>
</dbReference>